<feature type="region of interest" description="Disordered" evidence="1">
    <location>
        <begin position="111"/>
        <end position="230"/>
    </location>
</feature>
<reference evidence="2" key="3">
    <citation type="journal article" date="2017" name="Nature">
        <title>Genome sequence of the progenitor of the wheat D genome Aegilops tauschii.</title>
        <authorList>
            <person name="Luo M.C."/>
            <person name="Gu Y.Q."/>
            <person name="Puiu D."/>
            <person name="Wang H."/>
            <person name="Twardziok S.O."/>
            <person name="Deal K.R."/>
            <person name="Huo N."/>
            <person name="Zhu T."/>
            <person name="Wang L."/>
            <person name="Wang Y."/>
            <person name="McGuire P.E."/>
            <person name="Liu S."/>
            <person name="Long H."/>
            <person name="Ramasamy R.K."/>
            <person name="Rodriguez J.C."/>
            <person name="Van S.L."/>
            <person name="Yuan L."/>
            <person name="Wang Z."/>
            <person name="Xia Z."/>
            <person name="Xiao L."/>
            <person name="Anderson O.D."/>
            <person name="Ouyang S."/>
            <person name="Liang Y."/>
            <person name="Zimin A.V."/>
            <person name="Pertea G."/>
            <person name="Qi P."/>
            <person name="Bennetzen J.L."/>
            <person name="Dai X."/>
            <person name="Dawson M.W."/>
            <person name="Muller H.G."/>
            <person name="Kugler K."/>
            <person name="Rivarola-Duarte L."/>
            <person name="Spannagl M."/>
            <person name="Mayer K.F.X."/>
            <person name="Lu F.H."/>
            <person name="Bevan M.W."/>
            <person name="Leroy P."/>
            <person name="Li P."/>
            <person name="You F.M."/>
            <person name="Sun Q."/>
            <person name="Liu Z."/>
            <person name="Lyons E."/>
            <person name="Wicker T."/>
            <person name="Salzberg S.L."/>
            <person name="Devos K.M."/>
            <person name="Dvorak J."/>
        </authorList>
    </citation>
    <scope>NUCLEOTIDE SEQUENCE [LARGE SCALE GENOMIC DNA]</scope>
    <source>
        <strain evidence="2">cv. AL8/78</strain>
    </source>
</reference>
<feature type="compositionally biased region" description="Basic and acidic residues" evidence="1">
    <location>
        <begin position="201"/>
        <end position="211"/>
    </location>
</feature>
<organism evidence="2 3">
    <name type="scientific">Aegilops tauschii subsp. strangulata</name>
    <name type="common">Goatgrass</name>
    <dbReference type="NCBI Taxonomy" id="200361"/>
    <lineage>
        <taxon>Eukaryota</taxon>
        <taxon>Viridiplantae</taxon>
        <taxon>Streptophyta</taxon>
        <taxon>Embryophyta</taxon>
        <taxon>Tracheophyta</taxon>
        <taxon>Spermatophyta</taxon>
        <taxon>Magnoliopsida</taxon>
        <taxon>Liliopsida</taxon>
        <taxon>Poales</taxon>
        <taxon>Poaceae</taxon>
        <taxon>BOP clade</taxon>
        <taxon>Pooideae</taxon>
        <taxon>Triticodae</taxon>
        <taxon>Triticeae</taxon>
        <taxon>Triticinae</taxon>
        <taxon>Aegilops</taxon>
    </lineage>
</organism>
<reference evidence="2" key="5">
    <citation type="journal article" date="2021" name="G3 (Bethesda)">
        <title>Aegilops tauschii genome assembly Aet v5.0 features greater sequence contiguity and improved annotation.</title>
        <authorList>
            <person name="Wang L."/>
            <person name="Zhu T."/>
            <person name="Rodriguez J.C."/>
            <person name="Deal K.R."/>
            <person name="Dubcovsky J."/>
            <person name="McGuire P.E."/>
            <person name="Lux T."/>
            <person name="Spannagl M."/>
            <person name="Mayer K.F.X."/>
            <person name="Baldrich P."/>
            <person name="Meyers B.C."/>
            <person name="Huo N."/>
            <person name="Gu Y.Q."/>
            <person name="Zhou H."/>
            <person name="Devos K.M."/>
            <person name="Bennetzen J.L."/>
            <person name="Unver T."/>
            <person name="Budak H."/>
            <person name="Gulick P.J."/>
            <person name="Galiba G."/>
            <person name="Kalapos B."/>
            <person name="Nelson D.R."/>
            <person name="Li P."/>
            <person name="You F.M."/>
            <person name="Luo M.C."/>
            <person name="Dvorak J."/>
        </authorList>
    </citation>
    <scope>NUCLEOTIDE SEQUENCE [LARGE SCALE GENOMIC DNA]</scope>
    <source>
        <strain evidence="2">cv. AL8/78</strain>
    </source>
</reference>
<dbReference type="Proteomes" id="UP000015105">
    <property type="component" value="Chromosome 3D"/>
</dbReference>
<reference evidence="3" key="1">
    <citation type="journal article" date="2014" name="Science">
        <title>Ancient hybridizations among the ancestral genomes of bread wheat.</title>
        <authorList>
            <consortium name="International Wheat Genome Sequencing Consortium,"/>
            <person name="Marcussen T."/>
            <person name="Sandve S.R."/>
            <person name="Heier L."/>
            <person name="Spannagl M."/>
            <person name="Pfeifer M."/>
            <person name="Jakobsen K.S."/>
            <person name="Wulff B.B."/>
            <person name="Steuernagel B."/>
            <person name="Mayer K.F."/>
            <person name="Olsen O.A."/>
        </authorList>
    </citation>
    <scope>NUCLEOTIDE SEQUENCE [LARGE SCALE GENOMIC DNA]</scope>
    <source>
        <strain evidence="3">cv. AL8/78</strain>
    </source>
</reference>
<reference evidence="2" key="4">
    <citation type="submission" date="2019-03" db="UniProtKB">
        <authorList>
            <consortium name="EnsemblPlants"/>
        </authorList>
    </citation>
    <scope>IDENTIFICATION</scope>
</reference>
<sequence>MVDEASYLREANDRLTRQIEQLHSDHCAHVEELVYLKWVNACLRHDLRGGDHHPSSAEQDQDGAGSAMPSAMDLSKSMSYRSSEKAKELMLQYGSLGLDGYDPALFSPLNESTYGDGESAVAGRGRARESGRAWQAQVSEEYQEAAGEQQKEPRPRPQEQEGRAGPRASGEGDAVAVLRQPRRARRRQLVREHAAVVVRPDAAEQRDDRGLARPCARRGGAPRVEAGGGD</sequence>
<reference evidence="3" key="2">
    <citation type="journal article" date="2017" name="Nat. Plants">
        <title>The Aegilops tauschii genome reveals multiple impacts of transposons.</title>
        <authorList>
            <person name="Zhao G."/>
            <person name="Zou C."/>
            <person name="Li K."/>
            <person name="Wang K."/>
            <person name="Li T."/>
            <person name="Gao L."/>
            <person name="Zhang X."/>
            <person name="Wang H."/>
            <person name="Yang Z."/>
            <person name="Liu X."/>
            <person name="Jiang W."/>
            <person name="Mao L."/>
            <person name="Kong X."/>
            <person name="Jiao Y."/>
            <person name="Jia J."/>
        </authorList>
    </citation>
    <scope>NUCLEOTIDE SEQUENCE [LARGE SCALE GENOMIC DNA]</scope>
    <source>
        <strain evidence="3">cv. AL8/78</strain>
    </source>
</reference>
<feature type="region of interest" description="Disordered" evidence="1">
    <location>
        <begin position="50"/>
        <end position="79"/>
    </location>
</feature>
<accession>A0A453EYS1</accession>
<feature type="compositionally biased region" description="Basic and acidic residues" evidence="1">
    <location>
        <begin position="149"/>
        <end position="164"/>
    </location>
</feature>
<proteinExistence type="predicted"/>
<dbReference type="Gramene" id="AET3Gv20517100.5">
    <property type="protein sequence ID" value="AET3Gv20517100.5"/>
    <property type="gene ID" value="AET3Gv20517100"/>
</dbReference>
<keyword evidence="3" id="KW-1185">Reference proteome</keyword>
<dbReference type="EnsemblPlants" id="AET3Gv20517100.5">
    <property type="protein sequence ID" value="AET3Gv20517100.5"/>
    <property type="gene ID" value="AET3Gv20517100"/>
</dbReference>
<name>A0A453EYS1_AEGTS</name>
<dbReference type="AlphaFoldDB" id="A0A453EYS1"/>
<feature type="compositionally biased region" description="Low complexity" evidence="1">
    <location>
        <begin position="212"/>
        <end position="223"/>
    </location>
</feature>
<protein>
    <submittedName>
        <fullName evidence="2">Uncharacterized protein</fullName>
    </submittedName>
</protein>
<evidence type="ECO:0000313" key="2">
    <source>
        <dbReference type="EnsemblPlants" id="AET3Gv20517100.5"/>
    </source>
</evidence>
<evidence type="ECO:0000313" key="3">
    <source>
        <dbReference type="Proteomes" id="UP000015105"/>
    </source>
</evidence>
<evidence type="ECO:0000256" key="1">
    <source>
        <dbReference type="SAM" id="MobiDB-lite"/>
    </source>
</evidence>